<comment type="caution">
    <text evidence="2">The sequence shown here is derived from an EMBL/GenBank/DDBJ whole genome shotgun (WGS) entry which is preliminary data.</text>
</comment>
<keyword evidence="1" id="KW-0472">Membrane</keyword>
<accession>A0A243AJY8</accession>
<organism evidence="2 3">
    <name type="scientific">Bacillus thuringiensis serovar navarrensis</name>
    <dbReference type="NCBI Taxonomy" id="339658"/>
    <lineage>
        <taxon>Bacteria</taxon>
        <taxon>Bacillati</taxon>
        <taxon>Bacillota</taxon>
        <taxon>Bacilli</taxon>
        <taxon>Bacillales</taxon>
        <taxon>Bacillaceae</taxon>
        <taxon>Bacillus</taxon>
        <taxon>Bacillus cereus group</taxon>
    </lineage>
</organism>
<feature type="transmembrane region" description="Helical" evidence="1">
    <location>
        <begin position="73"/>
        <end position="90"/>
    </location>
</feature>
<feature type="transmembrane region" description="Helical" evidence="1">
    <location>
        <begin position="138"/>
        <end position="161"/>
    </location>
</feature>
<reference evidence="2 3" key="1">
    <citation type="submission" date="2016-10" db="EMBL/GenBank/DDBJ databases">
        <title>Comparative genomics of Bacillus thuringiensis reveals a path to pathogens against multiple invertebrate hosts.</title>
        <authorList>
            <person name="Zheng J."/>
            <person name="Gao Q."/>
            <person name="Liu H."/>
            <person name="Peng D."/>
            <person name="Ruan L."/>
            <person name="Sun M."/>
        </authorList>
    </citation>
    <scope>NUCLEOTIDE SEQUENCE [LARGE SCALE GENOMIC DNA]</scope>
    <source>
        <strain evidence="2">BGSC 4BM1</strain>
    </source>
</reference>
<feature type="transmembrane region" description="Helical" evidence="1">
    <location>
        <begin position="96"/>
        <end position="117"/>
    </location>
</feature>
<evidence type="ECO:0000313" key="3">
    <source>
        <dbReference type="Proteomes" id="UP000194860"/>
    </source>
</evidence>
<dbReference type="Pfam" id="PF01944">
    <property type="entry name" value="SpoIIM"/>
    <property type="match status" value="1"/>
</dbReference>
<dbReference type="InterPro" id="IPR002798">
    <property type="entry name" value="SpoIIM-like"/>
</dbReference>
<feature type="transmembrane region" description="Helical" evidence="1">
    <location>
        <begin position="48"/>
        <end position="66"/>
    </location>
</feature>
<dbReference type="PANTHER" id="PTHR35337">
    <property type="entry name" value="SLR1478 PROTEIN"/>
    <property type="match status" value="1"/>
</dbReference>
<dbReference type="PANTHER" id="PTHR35337:SF1">
    <property type="entry name" value="SLR1478 PROTEIN"/>
    <property type="match status" value="1"/>
</dbReference>
<evidence type="ECO:0000313" key="2">
    <source>
        <dbReference type="EMBL" id="OTY24840.1"/>
    </source>
</evidence>
<evidence type="ECO:0008006" key="4">
    <source>
        <dbReference type="Google" id="ProtNLM"/>
    </source>
</evidence>
<keyword evidence="1" id="KW-1133">Transmembrane helix</keyword>
<sequence length="166" mass="18365">MLKSFNLIKIYYLCFAIFCLTLLTVYIYTDPVSTTGVLKNEIEVSFNYIFFNNLKVVLLMIFLAPLTFGIGTIIILIINALILGGVLGSIKNDFSLIFLLIPHGIIEVPVLLLAASIGLKLTLDIFLMKINLKLTLKYICIALAGLLIAASIESFITPMFLEGVIK</sequence>
<feature type="transmembrane region" description="Helical" evidence="1">
    <location>
        <begin position="7"/>
        <end position="28"/>
    </location>
</feature>
<dbReference type="EMBL" id="NFDG01000051">
    <property type="protein sequence ID" value="OTY24840.1"/>
    <property type="molecule type" value="Genomic_DNA"/>
</dbReference>
<dbReference type="RefSeq" id="WP_088031377.1">
    <property type="nucleotide sequence ID" value="NZ_NFDG01000051.1"/>
</dbReference>
<name>A0A243AJY8_BACTU</name>
<keyword evidence="1" id="KW-0812">Transmembrane</keyword>
<proteinExistence type="predicted"/>
<protein>
    <recommendedName>
        <fullName evidence="4">Stage II sporulation protein M</fullName>
    </recommendedName>
</protein>
<dbReference type="Proteomes" id="UP000194860">
    <property type="component" value="Unassembled WGS sequence"/>
</dbReference>
<evidence type="ECO:0000256" key="1">
    <source>
        <dbReference type="SAM" id="Phobius"/>
    </source>
</evidence>
<dbReference type="AlphaFoldDB" id="A0A243AJY8"/>
<gene>
    <name evidence="2" type="ORF">BK732_07340</name>
</gene>